<evidence type="ECO:0000313" key="1">
    <source>
        <dbReference type="EMBL" id="KIJ38283.1"/>
    </source>
</evidence>
<proteinExistence type="predicted"/>
<accession>A0A0C9U5M3</accession>
<organism evidence="1 2">
    <name type="scientific">Sphaerobolus stellatus (strain SS14)</name>
    <dbReference type="NCBI Taxonomy" id="990650"/>
    <lineage>
        <taxon>Eukaryota</taxon>
        <taxon>Fungi</taxon>
        <taxon>Dikarya</taxon>
        <taxon>Basidiomycota</taxon>
        <taxon>Agaricomycotina</taxon>
        <taxon>Agaricomycetes</taxon>
        <taxon>Phallomycetidae</taxon>
        <taxon>Geastrales</taxon>
        <taxon>Sphaerobolaceae</taxon>
        <taxon>Sphaerobolus</taxon>
    </lineage>
</organism>
<dbReference type="Proteomes" id="UP000054279">
    <property type="component" value="Unassembled WGS sequence"/>
</dbReference>
<name>A0A0C9U5M3_SPHS4</name>
<dbReference type="HOGENOM" id="CLU_1300389_0_0_1"/>
<gene>
    <name evidence="1" type="ORF">M422DRAFT_259195</name>
</gene>
<dbReference type="EMBL" id="KN837162">
    <property type="protein sequence ID" value="KIJ38283.1"/>
    <property type="molecule type" value="Genomic_DNA"/>
</dbReference>
<sequence length="212" mass="23833">MPLLYTSNAMDVFGTIASSIDLTERIIAYFGDINEGEEQCLSLRDEIKALALLLLMLNRHLKSEREGSTGLSPAAIQASRPFLEDAMSNISGCFLLTEWEEFDRYASRVRSLSCSDVDEPDGDDTEIKLCTLTEIARIRLRLLLLPALCQLSVNAEYMDYTSVFLHSGLEELVLEFYADVRGIQGVHDLFLLRTMVPGLQKLDIQYPSMAVR</sequence>
<reference evidence="1 2" key="1">
    <citation type="submission" date="2014-06" db="EMBL/GenBank/DDBJ databases">
        <title>Evolutionary Origins and Diversification of the Mycorrhizal Mutualists.</title>
        <authorList>
            <consortium name="DOE Joint Genome Institute"/>
            <consortium name="Mycorrhizal Genomics Consortium"/>
            <person name="Kohler A."/>
            <person name="Kuo A."/>
            <person name="Nagy L.G."/>
            <person name="Floudas D."/>
            <person name="Copeland A."/>
            <person name="Barry K.W."/>
            <person name="Cichocki N."/>
            <person name="Veneault-Fourrey C."/>
            <person name="LaButti K."/>
            <person name="Lindquist E.A."/>
            <person name="Lipzen A."/>
            <person name="Lundell T."/>
            <person name="Morin E."/>
            <person name="Murat C."/>
            <person name="Riley R."/>
            <person name="Ohm R."/>
            <person name="Sun H."/>
            <person name="Tunlid A."/>
            <person name="Henrissat B."/>
            <person name="Grigoriev I.V."/>
            <person name="Hibbett D.S."/>
            <person name="Martin F."/>
        </authorList>
    </citation>
    <scope>NUCLEOTIDE SEQUENCE [LARGE SCALE GENOMIC DNA]</scope>
    <source>
        <strain evidence="1 2">SS14</strain>
    </source>
</reference>
<protein>
    <submittedName>
        <fullName evidence="1">Uncharacterized protein</fullName>
    </submittedName>
</protein>
<keyword evidence="2" id="KW-1185">Reference proteome</keyword>
<evidence type="ECO:0000313" key="2">
    <source>
        <dbReference type="Proteomes" id="UP000054279"/>
    </source>
</evidence>
<dbReference type="OrthoDB" id="2447803at2759"/>
<dbReference type="AlphaFoldDB" id="A0A0C9U5M3"/>